<organism evidence="2 3">
    <name type="scientific">Botrimarina hoheduenensis</name>
    <dbReference type="NCBI Taxonomy" id="2528000"/>
    <lineage>
        <taxon>Bacteria</taxon>
        <taxon>Pseudomonadati</taxon>
        <taxon>Planctomycetota</taxon>
        <taxon>Planctomycetia</taxon>
        <taxon>Pirellulales</taxon>
        <taxon>Lacipirellulaceae</taxon>
        <taxon>Botrimarina</taxon>
    </lineage>
</organism>
<evidence type="ECO:0000313" key="2">
    <source>
        <dbReference type="EMBL" id="TWT47845.1"/>
    </source>
</evidence>
<comment type="caution">
    <text evidence="2">The sequence shown here is derived from an EMBL/GenBank/DDBJ whole genome shotgun (WGS) entry which is preliminary data.</text>
</comment>
<keyword evidence="1" id="KW-0732">Signal</keyword>
<keyword evidence="3" id="KW-1185">Reference proteome</keyword>
<gene>
    <name evidence="2" type="ORF">Pla111_14700</name>
</gene>
<proteinExistence type="predicted"/>
<feature type="signal peptide" evidence="1">
    <location>
        <begin position="1"/>
        <end position="24"/>
    </location>
</feature>
<dbReference type="Proteomes" id="UP000318995">
    <property type="component" value="Unassembled WGS sequence"/>
</dbReference>
<dbReference type="AlphaFoldDB" id="A0A5C5WCP2"/>
<evidence type="ECO:0000313" key="3">
    <source>
        <dbReference type="Proteomes" id="UP000318995"/>
    </source>
</evidence>
<feature type="chain" id="PRO_5022881673" description="PEP-CTERM protein-sorting domain-containing protein" evidence="1">
    <location>
        <begin position="25"/>
        <end position="220"/>
    </location>
</feature>
<dbReference type="EMBL" id="SJPH01000002">
    <property type="protein sequence ID" value="TWT47845.1"/>
    <property type="molecule type" value="Genomic_DNA"/>
</dbReference>
<protein>
    <recommendedName>
        <fullName evidence="4">PEP-CTERM protein-sorting domain-containing protein</fullName>
    </recommendedName>
</protein>
<dbReference type="RefSeq" id="WP_146572732.1">
    <property type="nucleotide sequence ID" value="NZ_SJPH01000002.1"/>
</dbReference>
<evidence type="ECO:0008006" key="4">
    <source>
        <dbReference type="Google" id="ProtNLM"/>
    </source>
</evidence>
<reference evidence="2 3" key="1">
    <citation type="submission" date="2019-02" db="EMBL/GenBank/DDBJ databases">
        <title>Deep-cultivation of Planctomycetes and their phenomic and genomic characterization uncovers novel biology.</title>
        <authorList>
            <person name="Wiegand S."/>
            <person name="Jogler M."/>
            <person name="Boedeker C."/>
            <person name="Pinto D."/>
            <person name="Vollmers J."/>
            <person name="Rivas-Marin E."/>
            <person name="Kohn T."/>
            <person name="Peeters S.H."/>
            <person name="Heuer A."/>
            <person name="Rast P."/>
            <person name="Oberbeckmann S."/>
            <person name="Bunk B."/>
            <person name="Jeske O."/>
            <person name="Meyerdierks A."/>
            <person name="Storesund J.E."/>
            <person name="Kallscheuer N."/>
            <person name="Luecker S."/>
            <person name="Lage O.M."/>
            <person name="Pohl T."/>
            <person name="Merkel B.J."/>
            <person name="Hornburger P."/>
            <person name="Mueller R.-W."/>
            <person name="Bruemmer F."/>
            <person name="Labrenz M."/>
            <person name="Spormann A.M."/>
            <person name="Op Den Camp H."/>
            <person name="Overmann J."/>
            <person name="Amann R."/>
            <person name="Jetten M.S.M."/>
            <person name="Mascher T."/>
            <person name="Medema M.H."/>
            <person name="Devos D.P."/>
            <person name="Kaster A.-K."/>
            <person name="Ovreas L."/>
            <person name="Rohde M."/>
            <person name="Galperin M.Y."/>
            <person name="Jogler C."/>
        </authorList>
    </citation>
    <scope>NUCLEOTIDE SEQUENCE [LARGE SCALE GENOMIC DNA]</scope>
    <source>
        <strain evidence="2 3">Pla111</strain>
    </source>
</reference>
<accession>A0A5C5WCP2</accession>
<sequence precursor="true">MKRSMQTFLATLCVACLVPLSAQAALISLGDPTTELEGSLFLNDATTGGGDTAIITPPGSLNPARYFDLDGLPGAPGVGGVVTIQGFGFATNASTTQNTATSVTITVTYLGADELVGGTDDIEIGSESVLWNNGADDGGWDGAGTYYVNFDTDPSAAIDGLGERFRITVAPDNGSIRFKVDTGGVKFSMSGTFAAVPEPASLLALIFGAAAVLSGRPHRV</sequence>
<name>A0A5C5WCP2_9BACT</name>
<evidence type="ECO:0000256" key="1">
    <source>
        <dbReference type="SAM" id="SignalP"/>
    </source>
</evidence>
<dbReference type="OrthoDB" id="10012060at2"/>